<feature type="transmembrane region" description="Helical" evidence="6">
    <location>
        <begin position="20"/>
        <end position="41"/>
    </location>
</feature>
<dbReference type="SUPFAM" id="SSF82866">
    <property type="entry name" value="Multidrug efflux transporter AcrB transmembrane domain"/>
    <property type="match status" value="2"/>
</dbReference>
<feature type="domain" description="Membrane transport protein MMPL" evidence="7">
    <location>
        <begin position="69"/>
        <end position="355"/>
    </location>
</feature>
<feature type="transmembrane region" description="Helical" evidence="6">
    <location>
        <begin position="369"/>
        <end position="388"/>
    </location>
</feature>
<dbReference type="EMBL" id="BAAANS010000008">
    <property type="protein sequence ID" value="GAA2091316.1"/>
    <property type="molecule type" value="Genomic_DNA"/>
</dbReference>
<dbReference type="PANTHER" id="PTHR33406:SF13">
    <property type="entry name" value="MEMBRANE PROTEIN YDFJ"/>
    <property type="match status" value="1"/>
</dbReference>
<gene>
    <name evidence="8" type="ORF">GCM10009759_15810</name>
</gene>
<evidence type="ECO:0000256" key="1">
    <source>
        <dbReference type="ARBA" id="ARBA00004651"/>
    </source>
</evidence>
<evidence type="ECO:0000256" key="2">
    <source>
        <dbReference type="ARBA" id="ARBA00022475"/>
    </source>
</evidence>
<feature type="transmembrane region" description="Helical" evidence="6">
    <location>
        <begin position="187"/>
        <end position="213"/>
    </location>
</feature>
<dbReference type="Pfam" id="PF03176">
    <property type="entry name" value="MMPL"/>
    <property type="match status" value="2"/>
</dbReference>
<evidence type="ECO:0000259" key="7">
    <source>
        <dbReference type="Pfam" id="PF03176"/>
    </source>
</evidence>
<name>A0ABP5I3Z9_9ACTN</name>
<dbReference type="Gene3D" id="1.20.1640.10">
    <property type="entry name" value="Multidrug efflux transporter AcrB transmembrane domain"/>
    <property type="match status" value="2"/>
</dbReference>
<feature type="transmembrane region" description="Helical" evidence="6">
    <location>
        <begin position="561"/>
        <end position="582"/>
    </location>
</feature>
<feature type="transmembrane region" description="Helical" evidence="6">
    <location>
        <begin position="639"/>
        <end position="666"/>
    </location>
</feature>
<dbReference type="Proteomes" id="UP001500897">
    <property type="component" value="Unassembled WGS sequence"/>
</dbReference>
<sequence>MTGKKRHFASRMGRWSATHPWWAIFTWLLLTVVAFSIGTVVKGKEATNQQLLVGQAATAERIVNENGLRGPATENVLIGPLDGQLNDSAAAAAAELKQQLGALDGVASVSDPIPSTGNRVLLLQVALKGDPDTASDRVAPLQTVTRAVQQAHTDLRVEQVGEASIKSDFQDWLGKDLQKATTISVPVTLVILAVIFGALVMAGVPVLLGLTAVASTLGLWALASQVVPDPGTVTDVIVLMGLAVGVDYCLFYLRRFREETAKGYGPTSAVEIAAATSGHSVVVSGVAVLVSMAGLYLAGDLMLASMATGAIIVVAVAMLSAVTVLPALLVKLGRAVDRPRIPLLWRLTRNRSNPRAWNFLLRPATRHPLISLVLAVGALVALALPALGMNLKATQIADYPRTLATMQSYDRLLAEFPSNANTDVVAVKVPAGQEDAVRQRLEGLAEQLKQEPLFAKDIPPTVRVSADGHGAVLEAGTPTGPGTDPARDSVDRLRDTLVPAALQDVPGVQYAVGGDQADDMDYTANLKDRLPMVMGVVFALTFLIIVLAFRSVVVALTTVVLNLLSVAASFGFLCLVFQHTWADGILDYHSTGHVVSWVPVLLFVILSGLSLDYHVFVVSRIREGVVAGMTTRNAVLDGITRTAGVVTGAAAVMVAVFATFGTLTFIELKQIGVGLAVAIVLDATVIRIFVLPAAMTLLGRANWWPSRTGRVVTADLPRRSDGPHPEPVDV</sequence>
<evidence type="ECO:0000313" key="8">
    <source>
        <dbReference type="EMBL" id="GAA2091316.1"/>
    </source>
</evidence>
<dbReference type="InterPro" id="IPR050545">
    <property type="entry name" value="Mycobact_MmpL"/>
</dbReference>
<keyword evidence="4 6" id="KW-1133">Transmembrane helix</keyword>
<feature type="domain" description="Membrane transport protein MMPL" evidence="7">
    <location>
        <begin position="404"/>
        <end position="712"/>
    </location>
</feature>
<feature type="transmembrane region" description="Helical" evidence="6">
    <location>
        <begin position="594"/>
        <end position="618"/>
    </location>
</feature>
<dbReference type="PANTHER" id="PTHR33406">
    <property type="entry name" value="MEMBRANE PROTEIN MJ1562-RELATED"/>
    <property type="match status" value="1"/>
</dbReference>
<dbReference type="InterPro" id="IPR004869">
    <property type="entry name" value="MMPL_dom"/>
</dbReference>
<accession>A0ABP5I3Z9</accession>
<keyword evidence="5 6" id="KW-0472">Membrane</keyword>
<evidence type="ECO:0000256" key="5">
    <source>
        <dbReference type="ARBA" id="ARBA00023136"/>
    </source>
</evidence>
<evidence type="ECO:0000256" key="6">
    <source>
        <dbReference type="SAM" id="Phobius"/>
    </source>
</evidence>
<evidence type="ECO:0000313" key="9">
    <source>
        <dbReference type="Proteomes" id="UP001500897"/>
    </source>
</evidence>
<feature type="transmembrane region" description="Helical" evidence="6">
    <location>
        <begin position="530"/>
        <end position="549"/>
    </location>
</feature>
<feature type="transmembrane region" description="Helical" evidence="6">
    <location>
        <begin position="303"/>
        <end position="330"/>
    </location>
</feature>
<keyword evidence="2" id="KW-1003">Cell membrane</keyword>
<feature type="transmembrane region" description="Helical" evidence="6">
    <location>
        <begin position="672"/>
        <end position="698"/>
    </location>
</feature>
<comment type="subcellular location">
    <subcellularLocation>
        <location evidence="1">Cell membrane</location>
        <topology evidence="1">Multi-pass membrane protein</topology>
    </subcellularLocation>
</comment>
<keyword evidence="3 6" id="KW-0812">Transmembrane</keyword>
<dbReference type="RefSeq" id="WP_344551162.1">
    <property type="nucleotide sequence ID" value="NZ_BAAANS010000008.1"/>
</dbReference>
<reference evidence="9" key="1">
    <citation type="journal article" date="2019" name="Int. J. Syst. Evol. Microbiol.">
        <title>The Global Catalogue of Microorganisms (GCM) 10K type strain sequencing project: providing services to taxonomists for standard genome sequencing and annotation.</title>
        <authorList>
            <consortium name="The Broad Institute Genomics Platform"/>
            <consortium name="The Broad Institute Genome Sequencing Center for Infectious Disease"/>
            <person name="Wu L."/>
            <person name="Ma J."/>
        </authorList>
    </citation>
    <scope>NUCLEOTIDE SEQUENCE [LARGE SCALE GENOMIC DNA]</scope>
    <source>
        <strain evidence="9">JCM 14559</strain>
    </source>
</reference>
<evidence type="ECO:0000256" key="4">
    <source>
        <dbReference type="ARBA" id="ARBA00022989"/>
    </source>
</evidence>
<evidence type="ECO:0000256" key="3">
    <source>
        <dbReference type="ARBA" id="ARBA00022692"/>
    </source>
</evidence>
<proteinExistence type="predicted"/>
<organism evidence="8 9">
    <name type="scientific">Kitasatospora saccharophila</name>
    <dbReference type="NCBI Taxonomy" id="407973"/>
    <lineage>
        <taxon>Bacteria</taxon>
        <taxon>Bacillati</taxon>
        <taxon>Actinomycetota</taxon>
        <taxon>Actinomycetes</taxon>
        <taxon>Kitasatosporales</taxon>
        <taxon>Streptomycetaceae</taxon>
        <taxon>Kitasatospora</taxon>
    </lineage>
</organism>
<protein>
    <submittedName>
        <fullName evidence="8">MMPL family transporter</fullName>
    </submittedName>
</protein>
<comment type="caution">
    <text evidence="8">The sequence shown here is derived from an EMBL/GenBank/DDBJ whole genome shotgun (WGS) entry which is preliminary data.</text>
</comment>
<feature type="transmembrane region" description="Helical" evidence="6">
    <location>
        <begin position="233"/>
        <end position="253"/>
    </location>
</feature>
<keyword evidence="9" id="KW-1185">Reference proteome</keyword>
<feature type="transmembrane region" description="Helical" evidence="6">
    <location>
        <begin position="274"/>
        <end position="297"/>
    </location>
</feature>